<dbReference type="RefSeq" id="WP_168218969.1">
    <property type="nucleotide sequence ID" value="NZ_CP042425.1"/>
</dbReference>
<keyword evidence="5" id="KW-1185">Reference proteome</keyword>
<dbReference type="PANTHER" id="PTHR42804">
    <property type="entry name" value="ALDEHYDE DEHYDROGENASE"/>
    <property type="match status" value="1"/>
</dbReference>
<protein>
    <submittedName>
        <fullName evidence="4">Aldehyde dehydrogenase</fullName>
    </submittedName>
</protein>
<accession>A0A5C1AAR0</accession>
<evidence type="ECO:0000313" key="4">
    <source>
        <dbReference type="EMBL" id="QEL15655.1"/>
    </source>
</evidence>
<dbReference type="Gene3D" id="3.40.605.10">
    <property type="entry name" value="Aldehyde Dehydrogenase, Chain A, domain 1"/>
    <property type="match status" value="1"/>
</dbReference>
<evidence type="ECO:0000256" key="1">
    <source>
        <dbReference type="ARBA" id="ARBA00009986"/>
    </source>
</evidence>
<reference evidence="5" key="1">
    <citation type="submission" date="2019-08" db="EMBL/GenBank/DDBJ databases">
        <title>Limnoglobus roseus gen. nov., sp. nov., a novel freshwater planctomycete with a giant genome from the family Gemmataceae.</title>
        <authorList>
            <person name="Kulichevskaya I.S."/>
            <person name="Naumoff D.G."/>
            <person name="Miroshnikov K."/>
            <person name="Ivanova A."/>
            <person name="Philippov D.A."/>
            <person name="Hakobyan A."/>
            <person name="Rijpstra I.C."/>
            <person name="Sinninghe Damste J.S."/>
            <person name="Liesack W."/>
            <person name="Dedysh S.N."/>
        </authorList>
    </citation>
    <scope>NUCLEOTIDE SEQUENCE [LARGE SCALE GENOMIC DNA]</scope>
    <source>
        <strain evidence="5">PX52</strain>
    </source>
</reference>
<dbReference type="GO" id="GO:0016620">
    <property type="term" value="F:oxidoreductase activity, acting on the aldehyde or oxo group of donors, NAD or NADP as acceptor"/>
    <property type="evidence" value="ECO:0007669"/>
    <property type="project" value="InterPro"/>
</dbReference>
<dbReference type="Gene3D" id="3.40.309.10">
    <property type="entry name" value="Aldehyde Dehydrogenase, Chain A, domain 2"/>
    <property type="match status" value="1"/>
</dbReference>
<evidence type="ECO:0000313" key="5">
    <source>
        <dbReference type="Proteomes" id="UP000324974"/>
    </source>
</evidence>
<sequence length="478" mass="52446">MTPFADEIARCRSAQVAWSQLPIRDRLRPVREFRYLLVEQRDDLTAAVEADVRRRPDEVMATDIVPVAACAKFLQKRAAAILAPRKVGRPPLWLIRCRDVVHRRPRGVVGLIGTWNYPIFLNAVPILHALVAGNGILWKPSEQAPRTAAVLHTLFLRAGFPADLLQKLPATREAGPQLIEADLDFLHFTGSETVGRKLAARLGERLIPSTLELSGCDAMFVLADADPAKAARLAWYGSTLNNGQTCLGVRRVYAEKGVYGPLNLALHRLVKESRPVSLVMASEAKHLEQIAKEADEAGCDVVPDDHPPLAADEVPPTVIFNPQARPNLAANRDSLFAPLLTVTPFETREEALALHAESLFRLTASILSANAAAAQELAEKLPVGSVVINDTIAPTAHPETPFGGQRASGWGVTQGAEGLLEMTVPQTVTVRKGTFRPHAQDRGGQGDIARGVLRLTHARRWRDRWRGLWQMVRGMRRG</sequence>
<dbReference type="EMBL" id="CP042425">
    <property type="protein sequence ID" value="QEL15655.1"/>
    <property type="molecule type" value="Genomic_DNA"/>
</dbReference>
<dbReference type="InterPro" id="IPR016161">
    <property type="entry name" value="Ald_DH/histidinol_DH"/>
</dbReference>
<dbReference type="InterPro" id="IPR016162">
    <property type="entry name" value="Ald_DH_N"/>
</dbReference>
<feature type="domain" description="Aldehyde dehydrogenase" evidence="3">
    <location>
        <begin position="8"/>
        <end position="428"/>
    </location>
</feature>
<keyword evidence="2" id="KW-0560">Oxidoreductase</keyword>
<gene>
    <name evidence="4" type="ORF">PX52LOC_02590</name>
</gene>
<dbReference type="Proteomes" id="UP000324974">
    <property type="component" value="Chromosome"/>
</dbReference>
<dbReference type="InterPro" id="IPR016163">
    <property type="entry name" value="Ald_DH_C"/>
</dbReference>
<comment type="similarity">
    <text evidence="1">Belongs to the aldehyde dehydrogenase family.</text>
</comment>
<dbReference type="AlphaFoldDB" id="A0A5C1AAR0"/>
<dbReference type="PANTHER" id="PTHR42804:SF1">
    <property type="entry name" value="ALDEHYDE DEHYDROGENASE-RELATED"/>
    <property type="match status" value="1"/>
</dbReference>
<name>A0A5C1AAR0_9BACT</name>
<organism evidence="4 5">
    <name type="scientific">Limnoglobus roseus</name>
    <dbReference type="NCBI Taxonomy" id="2598579"/>
    <lineage>
        <taxon>Bacteria</taxon>
        <taxon>Pseudomonadati</taxon>
        <taxon>Planctomycetota</taxon>
        <taxon>Planctomycetia</taxon>
        <taxon>Gemmatales</taxon>
        <taxon>Gemmataceae</taxon>
        <taxon>Limnoglobus</taxon>
    </lineage>
</organism>
<dbReference type="SUPFAM" id="SSF53720">
    <property type="entry name" value="ALDH-like"/>
    <property type="match status" value="1"/>
</dbReference>
<evidence type="ECO:0000256" key="2">
    <source>
        <dbReference type="ARBA" id="ARBA00023002"/>
    </source>
</evidence>
<dbReference type="InterPro" id="IPR015590">
    <property type="entry name" value="Aldehyde_DH_dom"/>
</dbReference>
<evidence type="ECO:0000259" key="3">
    <source>
        <dbReference type="Pfam" id="PF00171"/>
    </source>
</evidence>
<dbReference type="KEGG" id="lrs:PX52LOC_02590"/>
<dbReference type="Pfam" id="PF00171">
    <property type="entry name" value="Aldedh"/>
    <property type="match status" value="1"/>
</dbReference>
<proteinExistence type="inferred from homology"/>